<dbReference type="AlphaFoldDB" id="A0AAN9SIM6"/>
<evidence type="ECO:0000313" key="2">
    <source>
        <dbReference type="Proteomes" id="UP001386955"/>
    </source>
</evidence>
<accession>A0AAN9SIM6</accession>
<dbReference type="Proteomes" id="UP001386955">
    <property type="component" value="Unassembled WGS sequence"/>
</dbReference>
<gene>
    <name evidence="1" type="ORF">VNO78_18052</name>
</gene>
<dbReference type="EMBL" id="JAYMYS010000004">
    <property type="protein sequence ID" value="KAK7396890.1"/>
    <property type="molecule type" value="Genomic_DNA"/>
</dbReference>
<protein>
    <submittedName>
        <fullName evidence="1">Uncharacterized protein</fullName>
    </submittedName>
</protein>
<name>A0AAN9SIM6_PSOTE</name>
<evidence type="ECO:0000313" key="1">
    <source>
        <dbReference type="EMBL" id="KAK7396890.1"/>
    </source>
</evidence>
<comment type="caution">
    <text evidence="1">The sequence shown here is derived from an EMBL/GenBank/DDBJ whole genome shotgun (WGS) entry which is preliminary data.</text>
</comment>
<keyword evidence="2" id="KW-1185">Reference proteome</keyword>
<reference evidence="1 2" key="1">
    <citation type="submission" date="2024-01" db="EMBL/GenBank/DDBJ databases">
        <title>The genomes of 5 underutilized Papilionoideae crops provide insights into root nodulation and disease resistanc.</title>
        <authorList>
            <person name="Jiang F."/>
        </authorList>
    </citation>
    <scope>NUCLEOTIDE SEQUENCE [LARGE SCALE GENOMIC DNA]</scope>
    <source>
        <strain evidence="1">DUOXIRENSHENG_FW03</strain>
        <tissue evidence="1">Leaves</tissue>
    </source>
</reference>
<proteinExistence type="predicted"/>
<organism evidence="1 2">
    <name type="scientific">Psophocarpus tetragonolobus</name>
    <name type="common">Winged bean</name>
    <name type="synonym">Dolichos tetragonolobus</name>
    <dbReference type="NCBI Taxonomy" id="3891"/>
    <lineage>
        <taxon>Eukaryota</taxon>
        <taxon>Viridiplantae</taxon>
        <taxon>Streptophyta</taxon>
        <taxon>Embryophyta</taxon>
        <taxon>Tracheophyta</taxon>
        <taxon>Spermatophyta</taxon>
        <taxon>Magnoliopsida</taxon>
        <taxon>eudicotyledons</taxon>
        <taxon>Gunneridae</taxon>
        <taxon>Pentapetalae</taxon>
        <taxon>rosids</taxon>
        <taxon>fabids</taxon>
        <taxon>Fabales</taxon>
        <taxon>Fabaceae</taxon>
        <taxon>Papilionoideae</taxon>
        <taxon>50 kb inversion clade</taxon>
        <taxon>NPAAA clade</taxon>
        <taxon>indigoferoid/millettioid clade</taxon>
        <taxon>Phaseoleae</taxon>
        <taxon>Psophocarpus</taxon>
    </lineage>
</organism>
<sequence length="116" mass="13197">MVQPILQKPLQDDWVYDFTLRCKDGTNWIVKHALFVAVNIFMVDIIERGYHDANFSMWDPIQMPNVRGDIAIGLQAFGAIDPYMVSFQFSPHQLPLYPQQPQVGNIGECTVEGEGL</sequence>